<feature type="domain" description="HTH lysR-type" evidence="5">
    <location>
        <begin position="15"/>
        <end position="67"/>
    </location>
</feature>
<organism evidence="6 7">
    <name type="scientific">Gluconacetobacter tumulisoli</name>
    <dbReference type="NCBI Taxonomy" id="1286189"/>
    <lineage>
        <taxon>Bacteria</taxon>
        <taxon>Pseudomonadati</taxon>
        <taxon>Pseudomonadota</taxon>
        <taxon>Alphaproteobacteria</taxon>
        <taxon>Acetobacterales</taxon>
        <taxon>Acetobacteraceae</taxon>
        <taxon>Gluconacetobacter</taxon>
    </lineage>
</organism>
<evidence type="ECO:0000313" key="7">
    <source>
        <dbReference type="Proteomes" id="UP000578030"/>
    </source>
</evidence>
<dbReference type="InterPro" id="IPR000847">
    <property type="entry name" value="LysR_HTH_N"/>
</dbReference>
<dbReference type="GO" id="GO:0003677">
    <property type="term" value="F:DNA binding"/>
    <property type="evidence" value="ECO:0007669"/>
    <property type="project" value="UniProtKB-KW"/>
</dbReference>
<comment type="caution">
    <text evidence="6">The sequence shown here is derived from an EMBL/GenBank/DDBJ whole genome shotgun (WGS) entry which is preliminary data.</text>
</comment>
<dbReference type="InterPro" id="IPR036388">
    <property type="entry name" value="WH-like_DNA-bd_sf"/>
</dbReference>
<name>A0A7W4K5F1_9PROT</name>
<dbReference type="SUPFAM" id="SSF53850">
    <property type="entry name" value="Periplasmic binding protein-like II"/>
    <property type="match status" value="1"/>
</dbReference>
<dbReference type="EMBL" id="JABEQM010000002">
    <property type="protein sequence ID" value="MBB2200701.1"/>
    <property type="molecule type" value="Genomic_DNA"/>
</dbReference>
<dbReference type="Pfam" id="PF00126">
    <property type="entry name" value="HTH_1"/>
    <property type="match status" value="1"/>
</dbReference>
<evidence type="ECO:0000256" key="3">
    <source>
        <dbReference type="ARBA" id="ARBA00023125"/>
    </source>
</evidence>
<dbReference type="InterPro" id="IPR005119">
    <property type="entry name" value="LysR_subst-bd"/>
</dbReference>
<dbReference type="PANTHER" id="PTHR30537:SF5">
    <property type="entry name" value="HTH-TYPE TRANSCRIPTIONAL ACTIVATOR TTDR-RELATED"/>
    <property type="match status" value="1"/>
</dbReference>
<dbReference type="InterPro" id="IPR058163">
    <property type="entry name" value="LysR-type_TF_proteobact-type"/>
</dbReference>
<evidence type="ECO:0000256" key="4">
    <source>
        <dbReference type="ARBA" id="ARBA00023163"/>
    </source>
</evidence>
<keyword evidence="7" id="KW-1185">Reference proteome</keyword>
<dbReference type="AlphaFoldDB" id="A0A7W4K5F1"/>
<dbReference type="GO" id="GO:0003700">
    <property type="term" value="F:DNA-binding transcription factor activity"/>
    <property type="evidence" value="ECO:0007669"/>
    <property type="project" value="InterPro"/>
</dbReference>
<dbReference type="Gene3D" id="1.10.10.10">
    <property type="entry name" value="Winged helix-like DNA-binding domain superfamily/Winged helix DNA-binding domain"/>
    <property type="match status" value="1"/>
</dbReference>
<evidence type="ECO:0000256" key="1">
    <source>
        <dbReference type="ARBA" id="ARBA00009437"/>
    </source>
</evidence>
<dbReference type="PANTHER" id="PTHR30537">
    <property type="entry name" value="HTH-TYPE TRANSCRIPTIONAL REGULATOR"/>
    <property type="match status" value="1"/>
</dbReference>
<proteinExistence type="inferred from homology"/>
<dbReference type="InterPro" id="IPR036390">
    <property type="entry name" value="WH_DNA-bd_sf"/>
</dbReference>
<dbReference type="Proteomes" id="UP000578030">
    <property type="component" value="Unassembled WGS sequence"/>
</dbReference>
<dbReference type="Pfam" id="PF03466">
    <property type="entry name" value="LysR_substrate"/>
    <property type="match status" value="1"/>
</dbReference>
<dbReference type="RefSeq" id="WP_182954616.1">
    <property type="nucleotide sequence ID" value="NZ_JABEQM010000002.1"/>
</dbReference>
<dbReference type="PROSITE" id="PS50931">
    <property type="entry name" value="HTH_LYSR"/>
    <property type="match status" value="1"/>
</dbReference>
<accession>A0A7W4K5F1</accession>
<keyword evidence="4" id="KW-0804">Transcription</keyword>
<protein>
    <submittedName>
        <fullName evidence="6">LysR family transcriptional regulator</fullName>
    </submittedName>
</protein>
<reference evidence="6 7" key="1">
    <citation type="submission" date="2020-04" db="EMBL/GenBank/DDBJ databases">
        <title>Description of novel Gluconacetobacter.</title>
        <authorList>
            <person name="Sombolestani A."/>
        </authorList>
    </citation>
    <scope>NUCLEOTIDE SEQUENCE [LARGE SCALE GENOMIC DNA]</scope>
    <source>
        <strain evidence="6 7">LMG 27802</strain>
    </source>
</reference>
<evidence type="ECO:0000256" key="2">
    <source>
        <dbReference type="ARBA" id="ARBA00023015"/>
    </source>
</evidence>
<dbReference type="Gene3D" id="3.40.190.290">
    <property type="match status" value="1"/>
</dbReference>
<sequence length="302" mass="32696">MALSAPMAGGRLIELEAASALARCGSFRAASASVGLSPTAFSRTIANLEERLGVQLFARTTRSVRPTEVGARFLALAEEGLCGIRSAVAEATELHGRPSGVLRLTCATGAARRILAPVLLPFLRRYPRMELELVTDARLVDLVAGGFDAGIRAGHAVPRSMESTPIGPRLRYVLVASPDFLATHPAPETPRDLRHVPCLRFRRPDGAIEPWSFRRGRQRLSLDVSGRLTLDEPTLLREAALAGEGIAYLARWSVETDLTAGRLATLLDDWMPEEPGLCLYYPRHAHHPAGLDALIAMVKAQT</sequence>
<keyword evidence="2" id="KW-0805">Transcription regulation</keyword>
<gene>
    <name evidence="6" type="ORF">HLH28_03735</name>
</gene>
<evidence type="ECO:0000259" key="5">
    <source>
        <dbReference type="PROSITE" id="PS50931"/>
    </source>
</evidence>
<dbReference type="SUPFAM" id="SSF46785">
    <property type="entry name" value="Winged helix' DNA-binding domain"/>
    <property type="match status" value="1"/>
</dbReference>
<comment type="similarity">
    <text evidence="1">Belongs to the LysR transcriptional regulatory family.</text>
</comment>
<keyword evidence="3" id="KW-0238">DNA-binding</keyword>
<evidence type="ECO:0000313" key="6">
    <source>
        <dbReference type="EMBL" id="MBB2200701.1"/>
    </source>
</evidence>